<dbReference type="Pfam" id="PF06319">
    <property type="entry name" value="MmcB-like"/>
    <property type="match status" value="1"/>
</dbReference>
<dbReference type="EMBL" id="FNHS01000005">
    <property type="protein sequence ID" value="SDN00403.1"/>
    <property type="molecule type" value="Genomic_DNA"/>
</dbReference>
<organism evidence="1 2">
    <name type="scientific">Methylobacterium phyllostachyos</name>
    <dbReference type="NCBI Taxonomy" id="582672"/>
    <lineage>
        <taxon>Bacteria</taxon>
        <taxon>Pseudomonadati</taxon>
        <taxon>Pseudomonadota</taxon>
        <taxon>Alphaproteobacteria</taxon>
        <taxon>Hyphomicrobiales</taxon>
        <taxon>Methylobacteriaceae</taxon>
        <taxon>Methylobacterium</taxon>
    </lineage>
</organism>
<keyword evidence="2" id="KW-1185">Reference proteome</keyword>
<evidence type="ECO:0000313" key="1">
    <source>
        <dbReference type="EMBL" id="SDN00403.1"/>
    </source>
</evidence>
<proteinExistence type="predicted"/>
<protein>
    <recommendedName>
        <fullName evidence="3">DNA repair protein MmcB-related protein</fullName>
    </recommendedName>
</protein>
<sequence length="170" mass="18461">MSASPGLPDTAPVVIDALLPPDRRQSPTALRIQRGVRRLFSEMGCVTLAEFSLVNGRRADVIALCGAGKLTIVEIKSSVADFRADRKWPDYRDFCDRFFFAIPEDVPESLIPEECGLIVADAYGAGILREPPEHPLSGARRKAVTLRFAHSAARILHALADPGAVREGAL</sequence>
<reference evidence="2" key="1">
    <citation type="submission" date="2016-10" db="EMBL/GenBank/DDBJ databases">
        <authorList>
            <person name="Varghese N."/>
            <person name="Submissions S."/>
        </authorList>
    </citation>
    <scope>NUCLEOTIDE SEQUENCE [LARGE SCALE GENOMIC DNA]</scope>
    <source>
        <strain evidence="2">BL47</strain>
    </source>
</reference>
<evidence type="ECO:0000313" key="2">
    <source>
        <dbReference type="Proteomes" id="UP000198704"/>
    </source>
</evidence>
<dbReference type="PIRSF" id="PIRSF031796">
    <property type="entry name" value="UPC031796"/>
    <property type="match status" value="1"/>
</dbReference>
<gene>
    <name evidence="1" type="ORF">SAMN05216360_10538</name>
</gene>
<dbReference type="RefSeq" id="WP_091715211.1">
    <property type="nucleotide sequence ID" value="NZ_FNHS01000005.1"/>
</dbReference>
<dbReference type="OrthoDB" id="5194526at2"/>
<dbReference type="InterPro" id="IPR009394">
    <property type="entry name" value="MmcB-like"/>
</dbReference>
<dbReference type="AlphaFoldDB" id="A0A1G9XVX8"/>
<evidence type="ECO:0008006" key="3">
    <source>
        <dbReference type="Google" id="ProtNLM"/>
    </source>
</evidence>
<name>A0A1G9XVX8_9HYPH</name>
<dbReference type="STRING" id="582672.SAMN05216360_10538"/>
<accession>A0A1G9XVX8</accession>
<dbReference type="Proteomes" id="UP000198704">
    <property type="component" value="Unassembled WGS sequence"/>
</dbReference>